<evidence type="ECO:0000313" key="10">
    <source>
        <dbReference type="EMBL" id="SVC70019.1"/>
    </source>
</evidence>
<evidence type="ECO:0000256" key="1">
    <source>
        <dbReference type="ARBA" id="ARBA00004370"/>
    </source>
</evidence>
<dbReference type="GO" id="GO:0046872">
    <property type="term" value="F:metal ion binding"/>
    <property type="evidence" value="ECO:0007669"/>
    <property type="project" value="UniProtKB-KW"/>
</dbReference>
<dbReference type="Gene3D" id="2.40.50.140">
    <property type="entry name" value="Nucleic acid-binding proteins"/>
    <property type="match status" value="1"/>
</dbReference>
<keyword evidence="6" id="KW-1133">Transmembrane helix</keyword>
<feature type="region of interest" description="Disordered" evidence="9">
    <location>
        <begin position="133"/>
        <end position="154"/>
    </location>
</feature>
<dbReference type="Pfam" id="PF03100">
    <property type="entry name" value="CcmE"/>
    <property type="match status" value="1"/>
</dbReference>
<evidence type="ECO:0000256" key="3">
    <source>
        <dbReference type="ARBA" id="ARBA00022692"/>
    </source>
</evidence>
<evidence type="ECO:0000256" key="2">
    <source>
        <dbReference type="ARBA" id="ARBA00022617"/>
    </source>
</evidence>
<dbReference type="InterPro" id="IPR004329">
    <property type="entry name" value="CcmE"/>
</dbReference>
<keyword evidence="7" id="KW-0408">Iron</keyword>
<keyword evidence="5" id="KW-0201">Cytochrome c-type biogenesis</keyword>
<evidence type="ECO:0008006" key="11">
    <source>
        <dbReference type="Google" id="ProtNLM"/>
    </source>
</evidence>
<evidence type="ECO:0000256" key="8">
    <source>
        <dbReference type="ARBA" id="ARBA00023136"/>
    </source>
</evidence>
<dbReference type="SUPFAM" id="SSF82093">
    <property type="entry name" value="Heme chaperone CcmE"/>
    <property type="match status" value="1"/>
</dbReference>
<evidence type="ECO:0000256" key="5">
    <source>
        <dbReference type="ARBA" id="ARBA00022748"/>
    </source>
</evidence>
<dbReference type="InterPro" id="IPR012340">
    <property type="entry name" value="NA-bd_OB-fold"/>
</dbReference>
<comment type="subcellular location">
    <subcellularLocation>
        <location evidence="1">Membrane</location>
    </subcellularLocation>
</comment>
<dbReference type="EMBL" id="UINC01105801">
    <property type="protein sequence ID" value="SVC70019.1"/>
    <property type="molecule type" value="Genomic_DNA"/>
</dbReference>
<keyword evidence="3" id="KW-0812">Transmembrane</keyword>
<reference evidence="10" key="1">
    <citation type="submission" date="2018-05" db="EMBL/GenBank/DDBJ databases">
        <authorList>
            <person name="Lanie J.A."/>
            <person name="Ng W.-L."/>
            <person name="Kazmierczak K.M."/>
            <person name="Andrzejewski T.M."/>
            <person name="Davidsen T.M."/>
            <person name="Wayne K.J."/>
            <person name="Tettelin H."/>
            <person name="Glass J.I."/>
            <person name="Rusch D."/>
            <person name="Podicherti R."/>
            <person name="Tsui H.-C.T."/>
            <person name="Winkler M.E."/>
        </authorList>
    </citation>
    <scope>NUCLEOTIDE SEQUENCE</scope>
</reference>
<protein>
    <recommendedName>
        <fullName evidence="11">Cytochrome c-type biogenesis protein CcmE</fullName>
    </recommendedName>
</protein>
<organism evidence="10">
    <name type="scientific">marine metagenome</name>
    <dbReference type="NCBI Taxonomy" id="408172"/>
    <lineage>
        <taxon>unclassified sequences</taxon>
        <taxon>metagenomes</taxon>
        <taxon>ecological metagenomes</taxon>
    </lineage>
</organism>
<evidence type="ECO:0000256" key="7">
    <source>
        <dbReference type="ARBA" id="ARBA00023004"/>
    </source>
</evidence>
<evidence type="ECO:0000256" key="6">
    <source>
        <dbReference type="ARBA" id="ARBA00022989"/>
    </source>
</evidence>
<dbReference type="PANTHER" id="PTHR34128:SF2">
    <property type="entry name" value="CYTOCHROME C-TYPE BIOGENESIS PROTEIN CCME HOMOLOG, MITOCHONDRIAL"/>
    <property type="match status" value="1"/>
</dbReference>
<accession>A0A382P9D3</accession>
<feature type="compositionally biased region" description="Basic and acidic residues" evidence="9">
    <location>
        <begin position="133"/>
        <end position="144"/>
    </location>
</feature>
<dbReference type="InterPro" id="IPR036127">
    <property type="entry name" value="CcmE-like_sf"/>
</dbReference>
<dbReference type="GO" id="GO:0017004">
    <property type="term" value="P:cytochrome complex assembly"/>
    <property type="evidence" value="ECO:0007669"/>
    <property type="project" value="UniProtKB-KW"/>
</dbReference>
<keyword evidence="2" id="KW-0349">Heme</keyword>
<dbReference type="GO" id="GO:0005886">
    <property type="term" value="C:plasma membrane"/>
    <property type="evidence" value="ECO:0007669"/>
    <property type="project" value="InterPro"/>
</dbReference>
<evidence type="ECO:0000256" key="4">
    <source>
        <dbReference type="ARBA" id="ARBA00022723"/>
    </source>
</evidence>
<proteinExistence type="predicted"/>
<evidence type="ECO:0000256" key="9">
    <source>
        <dbReference type="SAM" id="MobiDB-lite"/>
    </source>
</evidence>
<gene>
    <name evidence="10" type="ORF">METZ01_LOCUS322873</name>
</gene>
<dbReference type="PANTHER" id="PTHR34128">
    <property type="entry name" value="CYTOCHROME C-TYPE BIOGENESIS PROTEIN CCME HOMOLOG, MITOCHONDRIAL"/>
    <property type="match status" value="1"/>
</dbReference>
<dbReference type="GO" id="GO:0020037">
    <property type="term" value="F:heme binding"/>
    <property type="evidence" value="ECO:0007669"/>
    <property type="project" value="InterPro"/>
</dbReference>
<keyword evidence="4" id="KW-0479">Metal-binding</keyword>
<dbReference type="GO" id="GO:0017003">
    <property type="term" value="P:protein-heme linkage"/>
    <property type="evidence" value="ECO:0007669"/>
    <property type="project" value="InterPro"/>
</dbReference>
<dbReference type="AlphaFoldDB" id="A0A382P9D3"/>
<sequence length="154" mass="16794">MKAQVRNQLAAVLALCVAGGVVGYIAYADIGENLVYFWSVEELLNKGDAAVGATIRLGGVVQPESLKWDAKTVDLQFKISMKPSKDDPIHVSVRTTGAPPQMFREGIGVVVEGQYDGKIFQADRVIVKHSNEYRPPAEGEKPEQLYETLMTNGS</sequence>
<name>A0A382P9D3_9ZZZZ</name>
<keyword evidence="8" id="KW-0472">Membrane</keyword>